<accession>A0A0F9M0G1</accession>
<dbReference type="AlphaFoldDB" id="A0A0F9M0G1"/>
<dbReference type="InterPro" id="IPR014729">
    <property type="entry name" value="Rossmann-like_a/b/a_fold"/>
</dbReference>
<feature type="domain" description="Phosphoadenosine phosphosulphate reductase" evidence="1">
    <location>
        <begin position="5"/>
        <end position="122"/>
    </location>
</feature>
<organism evidence="2">
    <name type="scientific">marine sediment metagenome</name>
    <dbReference type="NCBI Taxonomy" id="412755"/>
    <lineage>
        <taxon>unclassified sequences</taxon>
        <taxon>metagenomes</taxon>
        <taxon>ecological metagenomes</taxon>
    </lineage>
</organism>
<sequence length="154" mass="18525">MIRHLRKHYTDVKIEKPEFTMWQLIIKKGMPPTRKIRYCCDYLKERGGYDRRVLTGIRKEESSARSRRYYVETCYKHRLKTFVHPIFDWTTEEVWEYTHDRGLPVCSLYQHQDRIGCVMCPMASIKKRKAEAAMFPGFYRAYVNYHALKDVACS</sequence>
<dbReference type="InterPro" id="IPR050128">
    <property type="entry name" value="Sulfate_adenylyltrnsfr_sub2"/>
</dbReference>
<comment type="caution">
    <text evidence="2">The sequence shown here is derived from an EMBL/GenBank/DDBJ whole genome shotgun (WGS) entry which is preliminary data.</text>
</comment>
<dbReference type="PANTHER" id="PTHR43196:SF2">
    <property type="entry name" value="PHOSPHOADENOSINE PHOSPHOSULFATE REDUCTASE"/>
    <property type="match status" value="1"/>
</dbReference>
<proteinExistence type="predicted"/>
<dbReference type="Gene3D" id="3.40.50.620">
    <property type="entry name" value="HUPs"/>
    <property type="match status" value="1"/>
</dbReference>
<dbReference type="GO" id="GO:0003824">
    <property type="term" value="F:catalytic activity"/>
    <property type="evidence" value="ECO:0007669"/>
    <property type="project" value="InterPro"/>
</dbReference>
<gene>
    <name evidence="2" type="ORF">LCGC14_1133480</name>
</gene>
<dbReference type="SUPFAM" id="SSF52402">
    <property type="entry name" value="Adenine nucleotide alpha hydrolases-like"/>
    <property type="match status" value="1"/>
</dbReference>
<dbReference type="PANTHER" id="PTHR43196">
    <property type="entry name" value="SULFATE ADENYLYLTRANSFERASE SUBUNIT 2"/>
    <property type="match status" value="1"/>
</dbReference>
<evidence type="ECO:0000259" key="1">
    <source>
        <dbReference type="Pfam" id="PF01507"/>
    </source>
</evidence>
<protein>
    <recommendedName>
        <fullName evidence="1">Phosphoadenosine phosphosulphate reductase domain-containing protein</fullName>
    </recommendedName>
</protein>
<dbReference type="InterPro" id="IPR002500">
    <property type="entry name" value="PAPS_reduct_dom"/>
</dbReference>
<dbReference type="Pfam" id="PF01507">
    <property type="entry name" value="PAPS_reduct"/>
    <property type="match status" value="1"/>
</dbReference>
<reference evidence="2" key="1">
    <citation type="journal article" date="2015" name="Nature">
        <title>Complex archaea that bridge the gap between prokaryotes and eukaryotes.</title>
        <authorList>
            <person name="Spang A."/>
            <person name="Saw J.H."/>
            <person name="Jorgensen S.L."/>
            <person name="Zaremba-Niedzwiedzka K."/>
            <person name="Martijn J."/>
            <person name="Lind A.E."/>
            <person name="van Eijk R."/>
            <person name="Schleper C."/>
            <person name="Guy L."/>
            <person name="Ettema T.J."/>
        </authorList>
    </citation>
    <scope>NUCLEOTIDE SEQUENCE</scope>
</reference>
<name>A0A0F9M0G1_9ZZZZ</name>
<dbReference type="EMBL" id="LAZR01005325">
    <property type="protein sequence ID" value="KKN00875.1"/>
    <property type="molecule type" value="Genomic_DNA"/>
</dbReference>
<evidence type="ECO:0000313" key="2">
    <source>
        <dbReference type="EMBL" id="KKN00875.1"/>
    </source>
</evidence>